<gene>
    <name evidence="1" type="ORF">AUP40_04480</name>
</gene>
<organism evidence="1 2">
    <name type="scientific">Thalassospira xiamenensis</name>
    <dbReference type="NCBI Taxonomy" id="220697"/>
    <lineage>
        <taxon>Bacteria</taxon>
        <taxon>Pseudomonadati</taxon>
        <taxon>Pseudomonadota</taxon>
        <taxon>Alphaproteobacteria</taxon>
        <taxon>Rhodospirillales</taxon>
        <taxon>Thalassospiraceae</taxon>
        <taxon>Thalassospira</taxon>
    </lineage>
</organism>
<keyword evidence="2" id="KW-1185">Reference proteome</keyword>
<dbReference type="Proteomes" id="UP000076167">
    <property type="component" value="Unassembled WGS sequence"/>
</dbReference>
<reference evidence="1 2" key="1">
    <citation type="submission" date="2015-12" db="EMBL/GenBank/DDBJ databases">
        <title>Genome sequence of Thalassospira xiamenensis MCCC 1A03005.</title>
        <authorList>
            <person name="Lu L."/>
            <person name="Lai Q."/>
            <person name="Shao Z."/>
            <person name="Qian P."/>
        </authorList>
    </citation>
    <scope>NUCLEOTIDE SEQUENCE [LARGE SCALE GENOMIC DNA]</scope>
    <source>
        <strain evidence="1 2">MCCC 1A03005</strain>
    </source>
</reference>
<evidence type="ECO:0000313" key="1">
    <source>
        <dbReference type="EMBL" id="KZC97199.1"/>
    </source>
</evidence>
<proteinExistence type="predicted"/>
<name>A0ABR5XWF5_9PROT</name>
<accession>A0ABR5XWF5</accession>
<sequence length="130" mass="13828">MTNPVTDIESAAARGSAPRPVTSPLDLIGLLRIAASRHSAQPPHEKALNVLRTAIDRRAEYINGRHACRVSGAVISVPAMVDLANAVLEKAGLHDLRLPYPGAKFSLAEHCQAANDNRRARSSFDTVGGV</sequence>
<dbReference type="RefSeq" id="WP_063092987.1">
    <property type="nucleotide sequence ID" value="NZ_JAINWB010000003.1"/>
</dbReference>
<dbReference type="EMBL" id="LPXL01000056">
    <property type="protein sequence ID" value="KZC97199.1"/>
    <property type="molecule type" value="Genomic_DNA"/>
</dbReference>
<protein>
    <submittedName>
        <fullName evidence="1">Uncharacterized protein</fullName>
    </submittedName>
</protein>
<comment type="caution">
    <text evidence="1">The sequence shown here is derived from an EMBL/GenBank/DDBJ whole genome shotgun (WGS) entry which is preliminary data.</text>
</comment>
<evidence type="ECO:0000313" key="2">
    <source>
        <dbReference type="Proteomes" id="UP000076167"/>
    </source>
</evidence>